<keyword evidence="3" id="KW-1185">Reference proteome</keyword>
<name>K1WYI2_MARBU</name>
<feature type="transmembrane region" description="Helical" evidence="1">
    <location>
        <begin position="12"/>
        <end position="29"/>
    </location>
</feature>
<evidence type="ECO:0000256" key="1">
    <source>
        <dbReference type="SAM" id="Phobius"/>
    </source>
</evidence>
<dbReference type="InParanoid" id="K1WYI2"/>
<keyword evidence="1" id="KW-0472">Membrane</keyword>
<organism evidence="2 3">
    <name type="scientific">Marssonina brunnea f. sp. multigermtubi (strain MB_m1)</name>
    <name type="common">Marssonina leaf spot fungus</name>
    <dbReference type="NCBI Taxonomy" id="1072389"/>
    <lineage>
        <taxon>Eukaryota</taxon>
        <taxon>Fungi</taxon>
        <taxon>Dikarya</taxon>
        <taxon>Ascomycota</taxon>
        <taxon>Pezizomycotina</taxon>
        <taxon>Leotiomycetes</taxon>
        <taxon>Helotiales</taxon>
        <taxon>Drepanopezizaceae</taxon>
        <taxon>Drepanopeziza</taxon>
    </lineage>
</organism>
<accession>K1WYI2</accession>
<evidence type="ECO:0000313" key="3">
    <source>
        <dbReference type="Proteomes" id="UP000006753"/>
    </source>
</evidence>
<dbReference type="AlphaFoldDB" id="K1WYI2"/>
<proteinExistence type="predicted"/>
<gene>
    <name evidence="2" type="ORF">MBM_08371</name>
</gene>
<keyword evidence="1" id="KW-1133">Transmembrane helix</keyword>
<dbReference type="EMBL" id="JH921449">
    <property type="protein sequence ID" value="EKD13653.1"/>
    <property type="molecule type" value="Genomic_DNA"/>
</dbReference>
<dbReference type="HOGENOM" id="CLU_1540387_0_0_1"/>
<protein>
    <submittedName>
        <fullName evidence="2">Uncharacterized protein</fullName>
    </submittedName>
</protein>
<dbReference type="KEGG" id="mbe:MBM_08371"/>
<feature type="transmembrane region" description="Helical" evidence="1">
    <location>
        <begin position="97"/>
        <end position="120"/>
    </location>
</feature>
<reference evidence="2 3" key="1">
    <citation type="journal article" date="2012" name="BMC Genomics">
        <title>Sequencing the genome of Marssonina brunnea reveals fungus-poplar co-evolution.</title>
        <authorList>
            <person name="Zhu S."/>
            <person name="Cao Y.-Z."/>
            <person name="Jiang C."/>
            <person name="Tan B.-Y."/>
            <person name="Wang Z."/>
            <person name="Feng S."/>
            <person name="Zhang L."/>
            <person name="Su X.-H."/>
            <person name="Brejova B."/>
            <person name="Vinar T."/>
            <person name="Xu M."/>
            <person name="Wang M.-X."/>
            <person name="Zhang S.-G."/>
            <person name="Huang M.-R."/>
            <person name="Wu R."/>
            <person name="Zhou Y."/>
        </authorList>
    </citation>
    <scope>NUCLEOTIDE SEQUENCE [LARGE SCALE GENOMIC DNA]</scope>
    <source>
        <strain evidence="2 3">MB_m1</strain>
    </source>
</reference>
<feature type="transmembrane region" description="Helical" evidence="1">
    <location>
        <begin position="141"/>
        <end position="164"/>
    </location>
</feature>
<sequence>MSTTFAQIITQLRILNFFVVVCINSYSLYECIIKLRTTKKKRLIIDIIAIRESYEKRELFKESAPLSLKEQTEFRYFINRVFCNCKYFDERYDLTNIYSQSLGSNPAARIFFFFFFVVFIKKKKGLIAAVESFKAVNCKSAFKLNFIGFLKLIISLVLNIRGYIDAAFNVVKQY</sequence>
<dbReference type="Proteomes" id="UP000006753">
    <property type="component" value="Unassembled WGS sequence"/>
</dbReference>
<evidence type="ECO:0000313" key="2">
    <source>
        <dbReference type="EMBL" id="EKD13653.1"/>
    </source>
</evidence>
<keyword evidence="1" id="KW-0812">Transmembrane</keyword>